<dbReference type="Proteomes" id="UP000323000">
    <property type="component" value="Chromosome 5"/>
</dbReference>
<dbReference type="InterPro" id="IPR002036">
    <property type="entry name" value="YbeY"/>
</dbReference>
<dbReference type="Gene3D" id="3.40.50.1000">
    <property type="entry name" value="HAD superfamily/HAD-like"/>
    <property type="match status" value="1"/>
</dbReference>
<dbReference type="OrthoDB" id="27226at2759"/>
<dbReference type="HAMAP" id="MF_00009">
    <property type="entry name" value="Endoribonucl_YbeY"/>
    <property type="match status" value="1"/>
</dbReference>
<dbReference type="GO" id="GO:0004519">
    <property type="term" value="F:endonuclease activity"/>
    <property type="evidence" value="ECO:0007669"/>
    <property type="project" value="UniProtKB-KW"/>
</dbReference>
<proteinExistence type="inferred from homology"/>
<keyword evidence="3" id="KW-0540">Nuclease</keyword>
<dbReference type="Gene3D" id="3.30.1240.10">
    <property type="match status" value="1"/>
</dbReference>
<reference evidence="10" key="1">
    <citation type="journal article" date="2019" name="Gigascience">
        <title>De novo genome assembly of the endangered Acer yangbiense, a plant species with extremely small populations endemic to Yunnan Province, China.</title>
        <authorList>
            <person name="Yang J."/>
            <person name="Wariss H.M."/>
            <person name="Tao L."/>
            <person name="Zhang R."/>
            <person name="Yun Q."/>
            <person name="Hollingsworth P."/>
            <person name="Dao Z."/>
            <person name="Luo G."/>
            <person name="Guo H."/>
            <person name="Ma Y."/>
            <person name="Sun W."/>
        </authorList>
    </citation>
    <scope>NUCLEOTIDE SEQUENCE [LARGE SCALE GENOMIC DNA]</scope>
    <source>
        <strain evidence="10">cv. Malutang</strain>
    </source>
</reference>
<dbReference type="SUPFAM" id="SSF56784">
    <property type="entry name" value="HAD-like"/>
    <property type="match status" value="1"/>
</dbReference>
<keyword evidence="6" id="KW-0378">Hydrolase</keyword>
<keyword evidence="7" id="KW-0862">Zinc</keyword>
<dbReference type="NCBIfam" id="TIGR01484">
    <property type="entry name" value="HAD-SF-IIB"/>
    <property type="match status" value="1"/>
</dbReference>
<sequence length="611" mass="67722">MLPRLSPLLRTLPTTSTSSSSSATPMARSLARATPLSLHPARTTVAFFHGHSSPSNVAFVSCRSDESRLMRSSVFGQRFHALCGREEERVLRPSRNVAAAAQRGYRKVRRRAVKSKEKELELNVSICIEDELPDDPEISSIAELLRLNAPMLMKSAFDSLKDSEYKTRDTAIEDIGGFGSIELSILLCNDEFIRKLNKEWRDEDHATDVLSMSQHVPELKLPILMLGDIVISVETAARQAAERGHSLLDEIRILMVHGLLHLLGFDHEISEEAEEEMEKEEENLLKSLEWKGKGLIQSAYDSENNLNLNIENPDVLSLTDKVLKDRKKEGSLRFYKPKFSYIFCDMDGTLLNSKSQITLTTAKALKEALSRGVKVVIATGKTRSAAIDALKMVDLAGRDGIISESSPGVFLQGLLVYGRQGREIFRRNLEPDVCKEAFMYSWEHKVPLIAFSEDRCLTLFDHPLVDSLHTVYQEPKAEIMPSVQDLLAAAEIQKLIFLDTAEGVASTLRPYWSEATKDRAHVVQAIPDMLEIVPPGTSKGSGIKMLLDHLGVTAKEIMAIGDGENDIEMLELASLGVALSNGAEKTKDVANVIGASNDEDGVADAIYRYAF</sequence>
<dbReference type="InterPro" id="IPR006379">
    <property type="entry name" value="HAD-SF_hydro_IIB"/>
</dbReference>
<keyword evidence="5" id="KW-0255">Endonuclease</keyword>
<dbReference type="InterPro" id="IPR023091">
    <property type="entry name" value="MetalPrtase_cat_dom_sf_prd"/>
</dbReference>
<evidence type="ECO:0000313" key="10">
    <source>
        <dbReference type="Proteomes" id="UP000323000"/>
    </source>
</evidence>
<dbReference type="InterPro" id="IPR020549">
    <property type="entry name" value="YbeY_CS"/>
</dbReference>
<dbReference type="NCBIfam" id="TIGR00043">
    <property type="entry name" value="rRNA maturation RNase YbeY"/>
    <property type="match status" value="1"/>
</dbReference>
<organism evidence="9 10">
    <name type="scientific">Acer yangbiense</name>
    <dbReference type="NCBI Taxonomy" id="1000413"/>
    <lineage>
        <taxon>Eukaryota</taxon>
        <taxon>Viridiplantae</taxon>
        <taxon>Streptophyta</taxon>
        <taxon>Embryophyta</taxon>
        <taxon>Tracheophyta</taxon>
        <taxon>Spermatophyta</taxon>
        <taxon>Magnoliopsida</taxon>
        <taxon>eudicotyledons</taxon>
        <taxon>Gunneridae</taxon>
        <taxon>Pentapetalae</taxon>
        <taxon>rosids</taxon>
        <taxon>malvids</taxon>
        <taxon>Sapindales</taxon>
        <taxon>Sapindaceae</taxon>
        <taxon>Hippocastanoideae</taxon>
        <taxon>Acereae</taxon>
        <taxon>Acer</taxon>
    </lineage>
</organism>
<feature type="region of interest" description="Disordered" evidence="8">
    <location>
        <begin position="1"/>
        <end position="31"/>
    </location>
</feature>
<dbReference type="AlphaFoldDB" id="A0A5C7HYL8"/>
<dbReference type="SFLD" id="SFLDG01140">
    <property type="entry name" value="C2.B:_Phosphomannomutase_and_P"/>
    <property type="match status" value="1"/>
</dbReference>
<dbReference type="InterPro" id="IPR023214">
    <property type="entry name" value="HAD_sf"/>
</dbReference>
<dbReference type="CDD" id="cd07516">
    <property type="entry name" value="HAD_Pase"/>
    <property type="match status" value="1"/>
</dbReference>
<evidence type="ECO:0000256" key="2">
    <source>
        <dbReference type="ARBA" id="ARBA00010875"/>
    </source>
</evidence>
<dbReference type="Pfam" id="PF02130">
    <property type="entry name" value="YbeY"/>
    <property type="match status" value="1"/>
</dbReference>
<evidence type="ECO:0000313" key="9">
    <source>
        <dbReference type="EMBL" id="TXG61965.1"/>
    </source>
</evidence>
<dbReference type="Gene3D" id="3.40.390.30">
    <property type="entry name" value="Metalloproteases ('zincins'), catalytic domain"/>
    <property type="match status" value="1"/>
</dbReference>
<dbReference type="PROSITE" id="PS01229">
    <property type="entry name" value="COF_2"/>
    <property type="match status" value="1"/>
</dbReference>
<dbReference type="GO" id="GO:0046872">
    <property type="term" value="F:metal ion binding"/>
    <property type="evidence" value="ECO:0007669"/>
    <property type="project" value="UniProtKB-KW"/>
</dbReference>
<feature type="compositionally biased region" description="Low complexity" evidence="8">
    <location>
        <begin position="1"/>
        <end position="30"/>
    </location>
</feature>
<evidence type="ECO:0000256" key="1">
    <source>
        <dbReference type="ARBA" id="ARBA00001947"/>
    </source>
</evidence>
<dbReference type="NCBIfam" id="TIGR00099">
    <property type="entry name" value="Cof-subfamily"/>
    <property type="match status" value="1"/>
</dbReference>
<keyword evidence="4" id="KW-0479">Metal-binding</keyword>
<dbReference type="GO" id="GO:0004222">
    <property type="term" value="F:metalloendopeptidase activity"/>
    <property type="evidence" value="ECO:0007669"/>
    <property type="project" value="InterPro"/>
</dbReference>
<dbReference type="SFLD" id="SFLDS00003">
    <property type="entry name" value="Haloacid_Dehalogenase"/>
    <property type="match status" value="1"/>
</dbReference>
<dbReference type="SUPFAM" id="SSF55486">
    <property type="entry name" value="Metalloproteases ('zincins'), catalytic domain"/>
    <property type="match status" value="1"/>
</dbReference>
<evidence type="ECO:0000256" key="6">
    <source>
        <dbReference type="ARBA" id="ARBA00022801"/>
    </source>
</evidence>
<evidence type="ECO:0000256" key="8">
    <source>
        <dbReference type="SAM" id="MobiDB-lite"/>
    </source>
</evidence>
<dbReference type="Pfam" id="PF08282">
    <property type="entry name" value="Hydrolase_3"/>
    <property type="match status" value="1"/>
</dbReference>
<gene>
    <name evidence="9" type="ORF">EZV62_013328</name>
</gene>
<evidence type="ECO:0000256" key="7">
    <source>
        <dbReference type="ARBA" id="ARBA00022833"/>
    </source>
</evidence>
<evidence type="ECO:0000256" key="4">
    <source>
        <dbReference type="ARBA" id="ARBA00022723"/>
    </source>
</evidence>
<comment type="similarity">
    <text evidence="2">Belongs to the endoribonuclease YbeY family.</text>
</comment>
<dbReference type="InterPro" id="IPR036412">
    <property type="entry name" value="HAD-like_sf"/>
</dbReference>
<dbReference type="EMBL" id="VAHF01000005">
    <property type="protein sequence ID" value="TXG61965.1"/>
    <property type="molecule type" value="Genomic_DNA"/>
</dbReference>
<dbReference type="PANTHER" id="PTHR46986">
    <property type="entry name" value="ENDORIBONUCLEASE YBEY, CHLOROPLASTIC"/>
    <property type="match status" value="1"/>
</dbReference>
<comment type="caution">
    <text evidence="9">The sequence shown here is derived from an EMBL/GenBank/DDBJ whole genome shotgun (WGS) entry which is preliminary data.</text>
</comment>
<dbReference type="PANTHER" id="PTHR46986:SF1">
    <property type="entry name" value="ENDORIBONUCLEASE YBEY, CHLOROPLASTIC"/>
    <property type="match status" value="1"/>
</dbReference>
<dbReference type="PROSITE" id="PS01306">
    <property type="entry name" value="UPF0054"/>
    <property type="match status" value="1"/>
</dbReference>
<dbReference type="InterPro" id="IPR000150">
    <property type="entry name" value="Cof"/>
</dbReference>
<accession>A0A5C7HYL8</accession>
<comment type="cofactor">
    <cofactor evidence="1">
        <name>Zn(2+)</name>
        <dbReference type="ChEBI" id="CHEBI:29105"/>
    </cofactor>
</comment>
<evidence type="ECO:0000256" key="3">
    <source>
        <dbReference type="ARBA" id="ARBA00022722"/>
    </source>
</evidence>
<dbReference type="GO" id="GO:0006364">
    <property type="term" value="P:rRNA processing"/>
    <property type="evidence" value="ECO:0007669"/>
    <property type="project" value="InterPro"/>
</dbReference>
<name>A0A5C7HYL8_9ROSI</name>
<keyword evidence="10" id="KW-1185">Reference proteome</keyword>
<protein>
    <submittedName>
        <fullName evidence="9">Uncharacterized protein</fullName>
    </submittedName>
</protein>
<evidence type="ECO:0000256" key="5">
    <source>
        <dbReference type="ARBA" id="ARBA00022759"/>
    </source>
</evidence>